<name>X1UMS5_9ZZZZ</name>
<dbReference type="EMBL" id="BARW01040557">
    <property type="protein sequence ID" value="GAJ18819.1"/>
    <property type="molecule type" value="Genomic_DNA"/>
</dbReference>
<gene>
    <name evidence="2" type="ORF">S12H4_61216</name>
</gene>
<dbReference type="PANTHER" id="PTHR33055">
    <property type="entry name" value="TRANSPOSASE FOR INSERTION SEQUENCE ELEMENT IS1111A"/>
    <property type="match status" value="1"/>
</dbReference>
<dbReference type="InterPro" id="IPR047650">
    <property type="entry name" value="Transpos_IS110"/>
</dbReference>
<feature type="non-terminal residue" evidence="2">
    <location>
        <position position="120"/>
    </location>
</feature>
<proteinExistence type="predicted"/>
<evidence type="ECO:0000313" key="2">
    <source>
        <dbReference type="EMBL" id="GAJ18819.1"/>
    </source>
</evidence>
<dbReference type="Pfam" id="PF01548">
    <property type="entry name" value="DEDD_Tnp_IS110"/>
    <property type="match status" value="1"/>
</dbReference>
<protein>
    <recommendedName>
        <fullName evidence="1">Transposase IS110-like N-terminal domain-containing protein</fullName>
    </recommendedName>
</protein>
<organism evidence="2">
    <name type="scientific">marine sediment metagenome</name>
    <dbReference type="NCBI Taxonomy" id="412755"/>
    <lineage>
        <taxon>unclassified sequences</taxon>
        <taxon>metagenomes</taxon>
        <taxon>ecological metagenomes</taxon>
    </lineage>
</organism>
<dbReference type="GO" id="GO:0004803">
    <property type="term" value="F:transposase activity"/>
    <property type="evidence" value="ECO:0007669"/>
    <property type="project" value="InterPro"/>
</dbReference>
<feature type="domain" description="Transposase IS110-like N-terminal" evidence="1">
    <location>
        <begin position="5"/>
        <end position="75"/>
    </location>
</feature>
<accession>X1UMS5</accession>
<evidence type="ECO:0000259" key="1">
    <source>
        <dbReference type="Pfam" id="PF01548"/>
    </source>
</evidence>
<dbReference type="GO" id="GO:0003677">
    <property type="term" value="F:DNA binding"/>
    <property type="evidence" value="ECO:0007669"/>
    <property type="project" value="InterPro"/>
</dbReference>
<dbReference type="AlphaFoldDB" id="X1UMS5"/>
<reference evidence="2" key="1">
    <citation type="journal article" date="2014" name="Front. Microbiol.">
        <title>High frequency of phylogenetically diverse reductive dehalogenase-homologous genes in deep subseafloor sedimentary metagenomes.</title>
        <authorList>
            <person name="Kawai M."/>
            <person name="Futagami T."/>
            <person name="Toyoda A."/>
            <person name="Takaki Y."/>
            <person name="Nishi S."/>
            <person name="Hori S."/>
            <person name="Arai W."/>
            <person name="Tsubouchi T."/>
            <person name="Morono Y."/>
            <person name="Uchiyama I."/>
            <person name="Ito T."/>
            <person name="Fujiyama A."/>
            <person name="Inagaki F."/>
            <person name="Takami H."/>
        </authorList>
    </citation>
    <scope>NUCLEOTIDE SEQUENCE</scope>
    <source>
        <strain evidence="2">Expedition CK06-06</strain>
    </source>
</reference>
<dbReference type="GO" id="GO:0006313">
    <property type="term" value="P:DNA transposition"/>
    <property type="evidence" value="ECO:0007669"/>
    <property type="project" value="InterPro"/>
</dbReference>
<dbReference type="InterPro" id="IPR002525">
    <property type="entry name" value="Transp_IS110-like_N"/>
</dbReference>
<sequence length="120" mass="14038">TKKSREMMDNNPLKDDAKDSRVIADLVRQGKVLTAILPEGKILELRELVHTRENFMKERTSIINRLHKVVDITFPERGEVIKTIGNKTSLYLLREAPFPEDILKRGIKWLRENMRKISRS</sequence>
<comment type="caution">
    <text evidence="2">The sequence shown here is derived from an EMBL/GenBank/DDBJ whole genome shotgun (WGS) entry which is preliminary data.</text>
</comment>
<feature type="non-terminal residue" evidence="2">
    <location>
        <position position="1"/>
    </location>
</feature>